<feature type="compositionally biased region" description="Basic and acidic residues" evidence="1">
    <location>
        <begin position="52"/>
        <end position="62"/>
    </location>
</feature>
<keyword evidence="3" id="KW-1185">Reference proteome</keyword>
<evidence type="ECO:0000313" key="2">
    <source>
        <dbReference type="EMBL" id="GGR66545.1"/>
    </source>
</evidence>
<name>A0ABQ2RUH9_9DEIO</name>
<accession>A0ABQ2RUH9</accession>
<dbReference type="Proteomes" id="UP000634308">
    <property type="component" value="Unassembled WGS sequence"/>
</dbReference>
<feature type="region of interest" description="Disordered" evidence="1">
    <location>
        <begin position="1"/>
        <end position="62"/>
    </location>
</feature>
<reference evidence="3" key="1">
    <citation type="journal article" date="2019" name="Int. J. Syst. Evol. Microbiol.">
        <title>The Global Catalogue of Microorganisms (GCM) 10K type strain sequencing project: providing services to taxonomists for standard genome sequencing and annotation.</title>
        <authorList>
            <consortium name="The Broad Institute Genomics Platform"/>
            <consortium name="The Broad Institute Genome Sequencing Center for Infectious Disease"/>
            <person name="Wu L."/>
            <person name="Ma J."/>
        </authorList>
    </citation>
    <scope>NUCLEOTIDE SEQUENCE [LARGE SCALE GENOMIC DNA]</scope>
    <source>
        <strain evidence="3">JCM 31404</strain>
    </source>
</reference>
<evidence type="ECO:0000256" key="1">
    <source>
        <dbReference type="SAM" id="MobiDB-lite"/>
    </source>
</evidence>
<sequence>MKAGRVNAQPCMNAALAPTGGRGGRVNGHTSFPASPGHPFRSRQPTLTGTADRSHFVQEVSR</sequence>
<gene>
    <name evidence="2" type="ORF">GCM10008959_30930</name>
</gene>
<dbReference type="EMBL" id="BMQM01000024">
    <property type="protein sequence ID" value="GGR66545.1"/>
    <property type="molecule type" value="Genomic_DNA"/>
</dbReference>
<organism evidence="2 3">
    <name type="scientific">Deinococcus seoulensis</name>
    <dbReference type="NCBI Taxonomy" id="1837379"/>
    <lineage>
        <taxon>Bacteria</taxon>
        <taxon>Thermotogati</taxon>
        <taxon>Deinococcota</taxon>
        <taxon>Deinococci</taxon>
        <taxon>Deinococcales</taxon>
        <taxon>Deinococcaceae</taxon>
        <taxon>Deinococcus</taxon>
    </lineage>
</organism>
<evidence type="ECO:0000313" key="3">
    <source>
        <dbReference type="Proteomes" id="UP000634308"/>
    </source>
</evidence>
<protein>
    <submittedName>
        <fullName evidence="2">Uncharacterized protein</fullName>
    </submittedName>
</protein>
<proteinExistence type="predicted"/>
<comment type="caution">
    <text evidence="2">The sequence shown here is derived from an EMBL/GenBank/DDBJ whole genome shotgun (WGS) entry which is preliminary data.</text>
</comment>